<dbReference type="PANTHER" id="PTHR44196">
    <property type="entry name" value="DEHYDROGENASE/REDUCTASE SDR FAMILY MEMBER 7B"/>
    <property type="match status" value="1"/>
</dbReference>
<reference evidence="3 4" key="1">
    <citation type="submission" date="2020-01" db="EMBL/GenBank/DDBJ databases">
        <title>Frigidibacter albus SP32T (=CGMCC 1.13995T).</title>
        <authorList>
            <person name="Liao X."/>
        </authorList>
    </citation>
    <scope>NUCLEOTIDE SEQUENCE [LARGE SCALE GENOMIC DNA]</scope>
    <source>
        <strain evidence="3 4">SP32</strain>
    </source>
</reference>
<dbReference type="InterPro" id="IPR036291">
    <property type="entry name" value="NAD(P)-bd_dom_sf"/>
</dbReference>
<dbReference type="PRINTS" id="PR00081">
    <property type="entry name" value="GDHRDH"/>
</dbReference>
<dbReference type="EMBL" id="WWNR01000020">
    <property type="protein sequence ID" value="MZQ91230.1"/>
    <property type="molecule type" value="Genomic_DNA"/>
</dbReference>
<dbReference type="Proteomes" id="UP000477083">
    <property type="component" value="Unassembled WGS sequence"/>
</dbReference>
<dbReference type="AlphaFoldDB" id="A0A6L8VPZ4"/>
<evidence type="ECO:0000256" key="1">
    <source>
        <dbReference type="ARBA" id="ARBA00006484"/>
    </source>
</evidence>
<dbReference type="Gene3D" id="3.40.50.720">
    <property type="entry name" value="NAD(P)-binding Rossmann-like Domain"/>
    <property type="match status" value="1"/>
</dbReference>
<dbReference type="GO" id="GO:0016491">
    <property type="term" value="F:oxidoreductase activity"/>
    <property type="evidence" value="ECO:0007669"/>
    <property type="project" value="UniProtKB-KW"/>
</dbReference>
<comment type="caution">
    <text evidence="3">The sequence shown here is derived from an EMBL/GenBank/DDBJ whole genome shotgun (WGS) entry which is preliminary data.</text>
</comment>
<dbReference type="CDD" id="cd05233">
    <property type="entry name" value="SDR_c"/>
    <property type="match status" value="1"/>
</dbReference>
<comment type="similarity">
    <text evidence="1">Belongs to the short-chain dehydrogenases/reductases (SDR) family.</text>
</comment>
<protein>
    <submittedName>
        <fullName evidence="3">SDR family oxidoreductase</fullName>
    </submittedName>
</protein>
<dbReference type="RefSeq" id="WP_161348613.1">
    <property type="nucleotide sequence ID" value="NZ_BMGW01000019.1"/>
</dbReference>
<dbReference type="InterPro" id="IPR002347">
    <property type="entry name" value="SDR_fam"/>
</dbReference>
<proteinExistence type="inferred from homology"/>
<sequence length="250" mass="26264">MTLSRENLSPVLILGGRSDIGLACAHAFAAKGHPVQLAARKVASLQPEATDLGLRYAVPVSTHEFDVLDTAGHAGFLDSLPAAPGIVICAIGMMGEQEAGEMDFAAAAQVMRSNYEAPAAILGLIANRMEATGTGTIVGISSVAGDRGRATNYVYGSAKAGFTAFLSGLRNRLAKTGVHVVTVKPGFVATRMTDGMDLPAKLTAQPEELGAAVLKAVTRKRNVIYVRPVWALVMAIIRNIPEPVFKKLKL</sequence>
<accession>A0A6L8VPZ4</accession>
<evidence type="ECO:0000256" key="2">
    <source>
        <dbReference type="ARBA" id="ARBA00023002"/>
    </source>
</evidence>
<keyword evidence="2" id="KW-0560">Oxidoreductase</keyword>
<dbReference type="GO" id="GO:0016020">
    <property type="term" value="C:membrane"/>
    <property type="evidence" value="ECO:0007669"/>
    <property type="project" value="TreeGrafter"/>
</dbReference>
<organism evidence="3 4">
    <name type="scientific">Frigidibacter albus</name>
    <dbReference type="NCBI Taxonomy" id="1465486"/>
    <lineage>
        <taxon>Bacteria</taxon>
        <taxon>Pseudomonadati</taxon>
        <taxon>Pseudomonadota</taxon>
        <taxon>Alphaproteobacteria</taxon>
        <taxon>Rhodobacterales</taxon>
        <taxon>Paracoccaceae</taxon>
        <taxon>Frigidibacter</taxon>
    </lineage>
</organism>
<dbReference type="OrthoDB" id="335726at2"/>
<dbReference type="PANTHER" id="PTHR44196:SF1">
    <property type="entry name" value="DEHYDROGENASE_REDUCTASE SDR FAMILY MEMBER 7B"/>
    <property type="match status" value="1"/>
</dbReference>
<keyword evidence="4" id="KW-1185">Reference proteome</keyword>
<dbReference type="NCBIfam" id="NF005489">
    <property type="entry name" value="PRK07102.1"/>
    <property type="match status" value="1"/>
</dbReference>
<evidence type="ECO:0000313" key="3">
    <source>
        <dbReference type="EMBL" id="MZQ91230.1"/>
    </source>
</evidence>
<dbReference type="SUPFAM" id="SSF51735">
    <property type="entry name" value="NAD(P)-binding Rossmann-fold domains"/>
    <property type="match status" value="1"/>
</dbReference>
<evidence type="ECO:0000313" key="4">
    <source>
        <dbReference type="Proteomes" id="UP000477083"/>
    </source>
</evidence>
<dbReference type="Pfam" id="PF00106">
    <property type="entry name" value="adh_short"/>
    <property type="match status" value="1"/>
</dbReference>
<gene>
    <name evidence="3" type="ORF">GS660_19255</name>
</gene>
<name>A0A6L8VPZ4_9RHOB</name>